<name>A0ABU8H669_9SPHN</name>
<proteinExistence type="predicted"/>
<dbReference type="Gene3D" id="3.90.550.10">
    <property type="entry name" value="Spore Coat Polysaccharide Biosynthesis Protein SpsA, Chain A"/>
    <property type="match status" value="1"/>
</dbReference>
<protein>
    <submittedName>
        <fullName evidence="7">Glycosyltransferase</fullName>
        <ecNumber evidence="7">2.4.-.-</ecNumber>
    </submittedName>
</protein>
<keyword evidence="8" id="KW-1185">Reference proteome</keyword>
<dbReference type="InterPro" id="IPR029044">
    <property type="entry name" value="Nucleotide-diphossugar_trans"/>
</dbReference>
<sequence length="329" mass="34654">MPVRNEERALPGLLAALRRCDPAGAVTSCFYLDGCSDGSEALLRAAAADRPIRIAIGPRQADANAGRARRAAMLMALDRIGDADALLFTTDADSTPAADWIAAGSAALALADVAAGRIVRRNGSADPLQGRVERYFDRLHAYRRRLDPVDWEDRASHHFGGGANLAVRAACYRALGGFRTLPHGEDADLLDEAARAGFRVRRDAAMVVETSSRRIGRVDGGLAGQLRRLDDGDLPQVAHPAGIAWQARAQAAARRAFATIDDPASRGRLGAVIGLDADHILGVARDCPNGEAFAMRVVPAASVQPALLPLGLAEAALAALEAQPQEEAA</sequence>
<organism evidence="7 8">
    <name type="scientific">Sphingomonas kyungheensis</name>
    <dbReference type="NCBI Taxonomy" id="1069987"/>
    <lineage>
        <taxon>Bacteria</taxon>
        <taxon>Pseudomonadati</taxon>
        <taxon>Pseudomonadota</taxon>
        <taxon>Alphaproteobacteria</taxon>
        <taxon>Sphingomonadales</taxon>
        <taxon>Sphingomonadaceae</taxon>
        <taxon>Sphingomonas</taxon>
    </lineage>
</organism>
<keyword evidence="3 7" id="KW-0328">Glycosyltransferase</keyword>
<evidence type="ECO:0000256" key="5">
    <source>
        <dbReference type="ARBA" id="ARBA00023136"/>
    </source>
</evidence>
<dbReference type="PANTHER" id="PTHR43646">
    <property type="entry name" value="GLYCOSYLTRANSFERASE"/>
    <property type="match status" value="1"/>
</dbReference>
<dbReference type="EC" id="2.4.-.-" evidence="7"/>
<dbReference type="EMBL" id="JBBBDM010000009">
    <property type="protein sequence ID" value="MEI5688464.1"/>
    <property type="molecule type" value="Genomic_DNA"/>
</dbReference>
<evidence type="ECO:0000256" key="2">
    <source>
        <dbReference type="ARBA" id="ARBA00022475"/>
    </source>
</evidence>
<evidence type="ECO:0000256" key="3">
    <source>
        <dbReference type="ARBA" id="ARBA00022676"/>
    </source>
</evidence>
<dbReference type="PANTHER" id="PTHR43646:SF2">
    <property type="entry name" value="GLYCOSYLTRANSFERASE 2-LIKE DOMAIN-CONTAINING PROTEIN"/>
    <property type="match status" value="1"/>
</dbReference>
<keyword evidence="5" id="KW-0472">Membrane</keyword>
<dbReference type="Proteomes" id="UP001367771">
    <property type="component" value="Unassembled WGS sequence"/>
</dbReference>
<dbReference type="InterPro" id="IPR001173">
    <property type="entry name" value="Glyco_trans_2-like"/>
</dbReference>
<evidence type="ECO:0000256" key="1">
    <source>
        <dbReference type="ARBA" id="ARBA00004236"/>
    </source>
</evidence>
<evidence type="ECO:0000313" key="7">
    <source>
        <dbReference type="EMBL" id="MEI5688464.1"/>
    </source>
</evidence>
<evidence type="ECO:0000313" key="8">
    <source>
        <dbReference type="Proteomes" id="UP001367771"/>
    </source>
</evidence>
<evidence type="ECO:0000259" key="6">
    <source>
        <dbReference type="Pfam" id="PF00535"/>
    </source>
</evidence>
<dbReference type="SUPFAM" id="SSF53448">
    <property type="entry name" value="Nucleotide-diphospho-sugar transferases"/>
    <property type="match status" value="1"/>
</dbReference>
<evidence type="ECO:0000256" key="4">
    <source>
        <dbReference type="ARBA" id="ARBA00022679"/>
    </source>
</evidence>
<gene>
    <name evidence="7" type="ORF">V8201_15335</name>
</gene>
<feature type="domain" description="Glycosyltransferase 2-like" evidence="6">
    <location>
        <begin position="1"/>
        <end position="133"/>
    </location>
</feature>
<dbReference type="RefSeq" id="WP_271300113.1">
    <property type="nucleotide sequence ID" value="NZ_JBBBDM010000009.1"/>
</dbReference>
<comment type="caution">
    <text evidence="7">The sequence shown here is derived from an EMBL/GenBank/DDBJ whole genome shotgun (WGS) entry which is preliminary data.</text>
</comment>
<dbReference type="GO" id="GO:0016757">
    <property type="term" value="F:glycosyltransferase activity"/>
    <property type="evidence" value="ECO:0007669"/>
    <property type="project" value="UniProtKB-KW"/>
</dbReference>
<comment type="subcellular location">
    <subcellularLocation>
        <location evidence="1">Cell membrane</location>
    </subcellularLocation>
</comment>
<dbReference type="Pfam" id="PF00535">
    <property type="entry name" value="Glycos_transf_2"/>
    <property type="match status" value="1"/>
</dbReference>
<reference evidence="7 8" key="1">
    <citation type="journal article" date="2013" name="Int. J. Syst. Evol. Microbiol.">
        <title>Sphingomonas kyungheensis sp. nov., a bacterium with ginsenoside-converting activity isolated from soil of a ginseng field.</title>
        <authorList>
            <person name="Son H.M."/>
            <person name="Yang J.E."/>
            <person name="Park Y."/>
            <person name="Han C.K."/>
            <person name="Kim S.G."/>
            <person name="Kook M."/>
            <person name="Yi T.H."/>
        </authorList>
    </citation>
    <scope>NUCLEOTIDE SEQUENCE [LARGE SCALE GENOMIC DNA]</scope>
    <source>
        <strain evidence="7 8">LMG 26582</strain>
    </source>
</reference>
<accession>A0ABU8H669</accession>
<keyword evidence="4 7" id="KW-0808">Transferase</keyword>
<keyword evidence="2" id="KW-1003">Cell membrane</keyword>